<evidence type="ECO:0000259" key="13">
    <source>
        <dbReference type="Pfam" id="PF25333"/>
    </source>
</evidence>
<dbReference type="Pfam" id="PF11145">
    <property type="entry name" value="DUF2921"/>
    <property type="match status" value="1"/>
</dbReference>
<keyword evidence="7" id="KW-0833">Ubl conjugation pathway</keyword>
<evidence type="ECO:0000313" key="15">
    <source>
        <dbReference type="RefSeq" id="XP_048131492.1"/>
    </source>
</evidence>
<feature type="transmembrane region" description="Helical" evidence="10">
    <location>
        <begin position="640"/>
        <end position="660"/>
    </location>
</feature>
<feature type="domain" description="DUF2921" evidence="13">
    <location>
        <begin position="272"/>
        <end position="409"/>
    </location>
</feature>
<keyword evidence="11" id="KW-0732">Signal</keyword>
<proteinExistence type="predicted"/>
<feature type="chain" id="PRO_5045195864" description="RING-type E3 ubiquitin transferase" evidence="11">
    <location>
        <begin position="26"/>
        <end position="937"/>
    </location>
</feature>
<keyword evidence="6 10" id="KW-0812">Transmembrane</keyword>
<keyword evidence="5" id="KW-0808">Transferase</keyword>
<dbReference type="Proteomes" id="UP000827889">
    <property type="component" value="Chromosome 3"/>
</dbReference>
<evidence type="ECO:0000256" key="9">
    <source>
        <dbReference type="ARBA" id="ARBA00023136"/>
    </source>
</evidence>
<dbReference type="RefSeq" id="XP_048131492.1">
    <property type="nucleotide sequence ID" value="XM_048275535.1"/>
</dbReference>
<gene>
    <name evidence="15" type="primary">LOC115750394</name>
</gene>
<feature type="domain" description="DUF2921" evidence="13">
    <location>
        <begin position="36"/>
        <end position="202"/>
    </location>
</feature>
<comment type="subcellular location">
    <subcellularLocation>
        <location evidence="2">Endomembrane system</location>
        <topology evidence="2">Multi-pass membrane protein</topology>
    </subcellularLocation>
</comment>
<evidence type="ECO:0000256" key="6">
    <source>
        <dbReference type="ARBA" id="ARBA00022692"/>
    </source>
</evidence>
<evidence type="ECO:0000256" key="2">
    <source>
        <dbReference type="ARBA" id="ARBA00004127"/>
    </source>
</evidence>
<dbReference type="InterPro" id="IPR021319">
    <property type="entry name" value="DUF2921"/>
</dbReference>
<dbReference type="EC" id="2.3.2.27" evidence="4"/>
<organism evidence="14 15">
    <name type="scientific">Rhodamnia argentea</name>
    <dbReference type="NCBI Taxonomy" id="178133"/>
    <lineage>
        <taxon>Eukaryota</taxon>
        <taxon>Viridiplantae</taxon>
        <taxon>Streptophyta</taxon>
        <taxon>Embryophyta</taxon>
        <taxon>Tracheophyta</taxon>
        <taxon>Spermatophyta</taxon>
        <taxon>Magnoliopsida</taxon>
        <taxon>eudicotyledons</taxon>
        <taxon>Gunneridae</taxon>
        <taxon>Pentapetalae</taxon>
        <taxon>rosids</taxon>
        <taxon>malvids</taxon>
        <taxon>Myrtales</taxon>
        <taxon>Myrtaceae</taxon>
        <taxon>Myrtoideae</taxon>
        <taxon>Myrteae</taxon>
        <taxon>Australasian group</taxon>
        <taxon>Rhodamnia</taxon>
    </lineage>
</organism>
<keyword evidence="9 10" id="KW-0472">Membrane</keyword>
<protein>
    <recommendedName>
        <fullName evidence="4">RING-type E3 ubiquitin transferase</fullName>
        <ecNumber evidence="4">2.3.2.27</ecNumber>
    </recommendedName>
</protein>
<reference evidence="15" key="1">
    <citation type="submission" date="2025-08" db="UniProtKB">
        <authorList>
            <consortium name="RefSeq"/>
        </authorList>
    </citation>
    <scope>IDENTIFICATION</scope>
    <source>
        <tissue evidence="15">Leaf</tissue>
    </source>
</reference>
<dbReference type="GeneID" id="115750394"/>
<feature type="domain" description="DUF2921" evidence="13">
    <location>
        <begin position="440"/>
        <end position="617"/>
    </location>
</feature>
<dbReference type="InterPro" id="IPR057425">
    <property type="entry name" value="DUF2921_N"/>
</dbReference>
<evidence type="ECO:0000259" key="12">
    <source>
        <dbReference type="Pfam" id="PF11145"/>
    </source>
</evidence>
<evidence type="ECO:0000256" key="1">
    <source>
        <dbReference type="ARBA" id="ARBA00000900"/>
    </source>
</evidence>
<comment type="pathway">
    <text evidence="3">Protein modification; protein ubiquitination.</text>
</comment>
<dbReference type="PANTHER" id="PTHR33389">
    <property type="entry name" value="FAMILY PROTEIN, PUTATIVE (DUF2921)-RELATED"/>
    <property type="match status" value="1"/>
</dbReference>
<keyword evidence="8 10" id="KW-1133">Transmembrane helix</keyword>
<evidence type="ECO:0000256" key="4">
    <source>
        <dbReference type="ARBA" id="ARBA00012483"/>
    </source>
</evidence>
<evidence type="ECO:0000256" key="11">
    <source>
        <dbReference type="SAM" id="SignalP"/>
    </source>
</evidence>
<feature type="signal peptide" evidence="11">
    <location>
        <begin position="1"/>
        <end position="25"/>
    </location>
</feature>
<sequence length="937" mass="105261">MEPTLPHKLLLFALVGFLAITASTARIHSANFDAYYSDHCGHVVPQQPSIASESASSYAKFLQFHGGFFSVNGRRAESGQDLRRTVSFTPMMMYKTKSEDVINLQGTLVFADPNVNAIFENPKNRRLREFHVRGPRIPVRRGTVKFRLNGYWSQSSGKLCMVGSSVFSSNRSFDAVFKLNYPLKLIINSSFVSGVLESLGGGDGAGGVDHFGTVSVLALSSKSADYQYSLIEKEGGNGSFGKFDDGGGDNLFSEKLEPGMCSALKRNSAFDLEYGSVCDGGYCNPLGTDVGFLPKAMRFTTIRCSDQGKMQLLMKFQNVTNVYYGYYAFDPSTTLIGEGEWNSKANRWCAVACRILNFSVSLTDAFAGDCSIKLCWRFPATFSVINRYPIVGQMRSNRTVKDFGYFDKIKFWGYNDALAGVKYEYGVMGSVRKPCEIKTGKHKGKRYPNSYSSDMKFDLSIKNKKGQIALGYSSPLFVGDKRFNSPFHLYDDRYVPKVIPTENAVQLDSSDSPLQNISYTIRFTPPVIFELGGENLSSKAVDIFAEGTYNRETGLLCMMGCRYVAQSGAEVYRNGSMDCDIQINIQFHPLTGKAMEKIKGTIESTRVRSDPLYFDTLELASSTIYVEQANESIWRMDLEIVMVLVSNTLACVLVGLQLFHVKKQPEVLPFISITMLAVLTLGHMIPLLLNFEALVTNHNRQSVFLGSGGWLEVNEVIVRVVTMVAFLLELYLLHMTWSARHGHDSPKGLWVSEKKVIFVSLPMYISGVLTAWFVHQWRNSHRSPFLRQGRLGYMLPASQLARYQQVSFWGDLKSYAGLILDGFLFPQLLFNLFFDHSVEALSRSYYIGTTVVRLVPHAYDLYRAHSSTWNLDMSYIYANHRMDFYSTAWDIIIPFGGLVFAVFIYLQQRFGGRCILPKRFRATPVYEKVPTVGTIEL</sequence>
<feature type="transmembrane region" description="Helical" evidence="10">
    <location>
        <begin position="667"/>
        <end position="689"/>
    </location>
</feature>
<evidence type="ECO:0000256" key="7">
    <source>
        <dbReference type="ARBA" id="ARBA00022786"/>
    </source>
</evidence>
<evidence type="ECO:0000256" key="5">
    <source>
        <dbReference type="ARBA" id="ARBA00022679"/>
    </source>
</evidence>
<evidence type="ECO:0000256" key="8">
    <source>
        <dbReference type="ARBA" id="ARBA00022989"/>
    </source>
</evidence>
<keyword evidence="14" id="KW-1185">Reference proteome</keyword>
<evidence type="ECO:0000313" key="14">
    <source>
        <dbReference type="Proteomes" id="UP000827889"/>
    </source>
</evidence>
<feature type="domain" description="SWEET-like" evidence="12">
    <location>
        <begin position="628"/>
        <end position="920"/>
    </location>
</feature>
<dbReference type="PANTHER" id="PTHR33389:SF22">
    <property type="entry name" value="FAMILY PROTEIN, PUTATIVE (DUF2921)-RELATED"/>
    <property type="match status" value="1"/>
</dbReference>
<feature type="transmembrane region" description="Helical" evidence="10">
    <location>
        <begin position="756"/>
        <end position="775"/>
    </location>
</feature>
<dbReference type="Pfam" id="PF25333">
    <property type="entry name" value="DUF2921_N"/>
    <property type="match status" value="3"/>
</dbReference>
<feature type="transmembrane region" description="Helical" evidence="10">
    <location>
        <begin position="716"/>
        <end position="735"/>
    </location>
</feature>
<name>A0ABM3H4G5_9MYRT</name>
<evidence type="ECO:0000256" key="3">
    <source>
        <dbReference type="ARBA" id="ARBA00004906"/>
    </source>
</evidence>
<accession>A0ABM3H4G5</accession>
<feature type="transmembrane region" description="Helical" evidence="10">
    <location>
        <begin position="884"/>
        <end position="906"/>
    </location>
</feature>
<comment type="catalytic activity">
    <reaction evidence="1">
        <text>S-ubiquitinyl-[E2 ubiquitin-conjugating enzyme]-L-cysteine + [acceptor protein]-L-lysine = [E2 ubiquitin-conjugating enzyme]-L-cysteine + N(6)-ubiquitinyl-[acceptor protein]-L-lysine.</text>
        <dbReference type="EC" id="2.3.2.27"/>
    </reaction>
</comment>
<evidence type="ECO:0000256" key="10">
    <source>
        <dbReference type="SAM" id="Phobius"/>
    </source>
</evidence>